<dbReference type="PANTHER" id="PTHR11315:SF0">
    <property type="entry name" value="FOLATE GAMMA-GLUTAMYL HYDROLASE"/>
    <property type="match status" value="1"/>
</dbReference>
<dbReference type="FunFam" id="3.40.50.880:FF:000024">
    <property type="entry name" value="Folate gamma-glutamyl hydrolase"/>
    <property type="match status" value="1"/>
</dbReference>
<sequence length="607" mass="70486">MLAILIASTFTFGFALGNFQDQQLLVPKSAVKTNRPIIGILTQETNANLTQFGYQYLSALYVKTLESAGARAVPVFVNSSTPEIENMFHSLNGLIFPGGHVKLNVSRYTTVGRKFLDLAVKAYDETGDVFPIWAECLGFELIALIVSGRDLKFGQYDQSFLSLTDARNISLKLILSPDFKSTKLLGSAPDNIIKYMTQNDINYNNHHRGLTPEVFHKDEKLSEFFKIVSTSNDRKGKPFISTMEALKYPIYSFQWHPAKPLFEWTTLKDIRHTEEAVLIAQYFADFFVNQARLSDHRFPSTEEEKKALIYNYTPTYTGDVVSVSYLVPVREVKMPAKKKGKKKEKGSSRGEKEEEEGGGKPEPTGKEQELRRERKENEWLQEEAQQTRLESHEYMSYMAKKTQKRQTTIISLSDSNQQELENIKQQREQMLNEYQEKKQALKQLMLEKEAELALTNNELAELEEYQTLQRDQKAEIAHLEQEVHMMRGKHSEAIQKLKSQFLREKRSYQRESDDKIQEMAQQASQEAKQCLDEHTHRIKDENRLLRKELLQLIRRTRALHEHRQELEEQHKTLLREVQYSRDLKKLRGSRQNRLHQNFGISTEQGPQ</sequence>
<dbReference type="InterPro" id="IPR015527">
    <property type="entry name" value="Pept_C26_g-glut_hydrolase"/>
</dbReference>
<comment type="catalytic activity">
    <reaction evidence="7">
        <text>(6S)-5,6,7,8-tetrahydrofolyl-(gamma-L-Glu)(n) + (n-1) H2O = (6S)-5,6,7,8-tetrahydrofolate + (n-1) L-glutamate</text>
        <dbReference type="Rhea" id="RHEA:56784"/>
        <dbReference type="Rhea" id="RHEA-COMP:14738"/>
        <dbReference type="ChEBI" id="CHEBI:15377"/>
        <dbReference type="ChEBI" id="CHEBI:29985"/>
        <dbReference type="ChEBI" id="CHEBI:57453"/>
        <dbReference type="ChEBI" id="CHEBI:141005"/>
        <dbReference type="EC" id="3.4.19.9"/>
    </reaction>
</comment>
<comment type="caution">
    <text evidence="12">The sequence shown here is derived from an EMBL/GenBank/DDBJ whole genome shotgun (WGS) entry which is preliminary data.</text>
</comment>
<evidence type="ECO:0000313" key="13">
    <source>
        <dbReference type="Proteomes" id="UP001159428"/>
    </source>
</evidence>
<keyword evidence="3" id="KW-0964">Secreted</keyword>
<name>A0AAU9W0H6_9CNID</name>
<dbReference type="InterPro" id="IPR032777">
    <property type="entry name" value="DUF4515"/>
</dbReference>
<comment type="subcellular location">
    <subcellularLocation>
        <location evidence="1">Secreted</location>
        <location evidence="1">Extracellular space</location>
    </subcellularLocation>
</comment>
<proteinExistence type="inferred from homology"/>
<dbReference type="Pfam" id="PF07722">
    <property type="entry name" value="Peptidase_C26"/>
    <property type="match status" value="1"/>
</dbReference>
<evidence type="ECO:0000256" key="5">
    <source>
        <dbReference type="ARBA" id="ARBA00022801"/>
    </source>
</evidence>
<keyword evidence="4 10" id="KW-0732">Signal</keyword>
<keyword evidence="13" id="KW-1185">Reference proteome</keyword>
<keyword evidence="8" id="KW-0175">Coiled coil</keyword>
<dbReference type="SUPFAM" id="SSF52317">
    <property type="entry name" value="Class I glutamine amidotransferase-like"/>
    <property type="match status" value="1"/>
</dbReference>
<feature type="coiled-coil region" evidence="8">
    <location>
        <begin position="549"/>
        <end position="576"/>
    </location>
</feature>
<feature type="active site" description="Nucleophile" evidence="6 7">
    <location>
        <position position="136"/>
    </location>
</feature>
<keyword evidence="5 7" id="KW-0378">Hydrolase</keyword>
<dbReference type="PROSITE" id="PS51275">
    <property type="entry name" value="PEPTIDASE_C26_GGH"/>
    <property type="match status" value="1"/>
</dbReference>
<evidence type="ECO:0000256" key="10">
    <source>
        <dbReference type="SAM" id="SignalP"/>
    </source>
</evidence>
<feature type="compositionally biased region" description="Polar residues" evidence="9">
    <location>
        <begin position="594"/>
        <end position="607"/>
    </location>
</feature>
<dbReference type="GO" id="GO:0046900">
    <property type="term" value="P:tetrahydrofolylpolyglutamate metabolic process"/>
    <property type="evidence" value="ECO:0007669"/>
    <property type="project" value="TreeGrafter"/>
</dbReference>
<dbReference type="EMBL" id="CALNXJ010000005">
    <property type="protein sequence ID" value="CAH3040517.1"/>
    <property type="molecule type" value="Genomic_DNA"/>
</dbReference>
<evidence type="ECO:0000256" key="6">
    <source>
        <dbReference type="PIRSR" id="PIRSR615527-1"/>
    </source>
</evidence>
<feature type="active site" evidence="7">
    <location>
        <position position="256"/>
    </location>
</feature>
<feature type="chain" id="PRO_5043448824" description="folate gamma-glutamyl hydrolase" evidence="10">
    <location>
        <begin position="18"/>
        <end position="607"/>
    </location>
</feature>
<evidence type="ECO:0000256" key="1">
    <source>
        <dbReference type="ARBA" id="ARBA00004239"/>
    </source>
</evidence>
<organism evidence="12 13">
    <name type="scientific">Pocillopora meandrina</name>
    <dbReference type="NCBI Taxonomy" id="46732"/>
    <lineage>
        <taxon>Eukaryota</taxon>
        <taxon>Metazoa</taxon>
        <taxon>Cnidaria</taxon>
        <taxon>Anthozoa</taxon>
        <taxon>Hexacorallia</taxon>
        <taxon>Scleractinia</taxon>
        <taxon>Astrocoeniina</taxon>
        <taxon>Pocilloporidae</taxon>
        <taxon>Pocillopora</taxon>
    </lineage>
</organism>
<evidence type="ECO:0000256" key="4">
    <source>
        <dbReference type="ARBA" id="ARBA00022729"/>
    </source>
</evidence>
<evidence type="ECO:0000256" key="8">
    <source>
        <dbReference type="SAM" id="Coils"/>
    </source>
</evidence>
<gene>
    <name evidence="12" type="ORF">PMEA_00026075</name>
</gene>
<protein>
    <recommendedName>
        <fullName evidence="7">folate gamma-glutamyl hydrolase</fullName>
        <ecNumber evidence="7">3.4.19.9</ecNumber>
    </recommendedName>
</protein>
<feature type="region of interest" description="Disordered" evidence="9">
    <location>
        <begin position="336"/>
        <end position="386"/>
    </location>
</feature>
<dbReference type="PANTHER" id="PTHR11315">
    <property type="entry name" value="PROTEASE FAMILY C26 GAMMA-GLUTAMYL HYDROLASE"/>
    <property type="match status" value="1"/>
</dbReference>
<evidence type="ECO:0000259" key="11">
    <source>
        <dbReference type="Pfam" id="PF14988"/>
    </source>
</evidence>
<evidence type="ECO:0000256" key="2">
    <source>
        <dbReference type="ARBA" id="ARBA00011083"/>
    </source>
</evidence>
<dbReference type="AlphaFoldDB" id="A0AAU9W0H6"/>
<dbReference type="Proteomes" id="UP001159428">
    <property type="component" value="Unassembled WGS sequence"/>
</dbReference>
<evidence type="ECO:0000256" key="7">
    <source>
        <dbReference type="PROSITE-ProRule" id="PRU00607"/>
    </source>
</evidence>
<reference evidence="12 13" key="1">
    <citation type="submission" date="2022-05" db="EMBL/GenBank/DDBJ databases">
        <authorList>
            <consortium name="Genoscope - CEA"/>
            <person name="William W."/>
        </authorList>
    </citation>
    <scope>NUCLEOTIDE SEQUENCE [LARGE SCALE GENOMIC DNA]</scope>
</reference>
<evidence type="ECO:0000313" key="12">
    <source>
        <dbReference type="EMBL" id="CAH3040517.1"/>
    </source>
</evidence>
<feature type="signal peptide" evidence="10">
    <location>
        <begin position="1"/>
        <end position="17"/>
    </location>
</feature>
<feature type="active site" description="Proton donor" evidence="6">
    <location>
        <position position="256"/>
    </location>
</feature>
<dbReference type="Pfam" id="PF14988">
    <property type="entry name" value="DUF4515"/>
    <property type="match status" value="1"/>
</dbReference>
<dbReference type="EC" id="3.4.19.9" evidence="7"/>
<comment type="similarity">
    <text evidence="2">Belongs to the peptidase C26 family.</text>
</comment>
<dbReference type="InterPro" id="IPR011697">
    <property type="entry name" value="Peptidase_C26"/>
</dbReference>
<feature type="domain" description="DUF4515" evidence="11">
    <location>
        <begin position="391"/>
        <end position="580"/>
    </location>
</feature>
<evidence type="ECO:0000256" key="3">
    <source>
        <dbReference type="ARBA" id="ARBA00022525"/>
    </source>
</evidence>
<feature type="region of interest" description="Disordered" evidence="9">
    <location>
        <begin position="586"/>
        <end position="607"/>
    </location>
</feature>
<dbReference type="Gene3D" id="3.40.50.880">
    <property type="match status" value="1"/>
</dbReference>
<accession>A0AAU9W0H6</accession>
<dbReference type="GO" id="GO:0005576">
    <property type="term" value="C:extracellular region"/>
    <property type="evidence" value="ECO:0007669"/>
    <property type="project" value="UniProtKB-SubCell"/>
</dbReference>
<feature type="compositionally biased region" description="Basic and acidic residues" evidence="9">
    <location>
        <begin position="345"/>
        <end position="378"/>
    </location>
</feature>
<dbReference type="GO" id="GO:0005773">
    <property type="term" value="C:vacuole"/>
    <property type="evidence" value="ECO:0007669"/>
    <property type="project" value="TreeGrafter"/>
</dbReference>
<evidence type="ECO:0000256" key="9">
    <source>
        <dbReference type="SAM" id="MobiDB-lite"/>
    </source>
</evidence>
<dbReference type="GO" id="GO:0034722">
    <property type="term" value="F:gamma-glutamyl-peptidase activity"/>
    <property type="evidence" value="ECO:0007669"/>
    <property type="project" value="UniProtKB-UniRule"/>
</dbReference>
<dbReference type="InterPro" id="IPR029062">
    <property type="entry name" value="Class_I_gatase-like"/>
</dbReference>